<evidence type="ECO:0000259" key="1">
    <source>
        <dbReference type="Pfam" id="PF00535"/>
    </source>
</evidence>
<dbReference type="SUPFAM" id="SSF53448">
    <property type="entry name" value="Nucleotide-diphospho-sugar transferases"/>
    <property type="match status" value="1"/>
</dbReference>
<accession>A0A2W7N505</accession>
<organism evidence="2 3">
    <name type="scientific">Breznakibacter xylanolyticus</name>
    <dbReference type="NCBI Taxonomy" id="990"/>
    <lineage>
        <taxon>Bacteria</taxon>
        <taxon>Pseudomonadati</taxon>
        <taxon>Bacteroidota</taxon>
        <taxon>Bacteroidia</taxon>
        <taxon>Marinilabiliales</taxon>
        <taxon>Marinilabiliaceae</taxon>
        <taxon>Breznakibacter</taxon>
    </lineage>
</organism>
<dbReference type="CDD" id="cd00761">
    <property type="entry name" value="Glyco_tranf_GTA_type"/>
    <property type="match status" value="1"/>
</dbReference>
<dbReference type="InterPro" id="IPR050834">
    <property type="entry name" value="Glycosyltransf_2"/>
</dbReference>
<comment type="caution">
    <text evidence="2">The sequence shown here is derived from an EMBL/GenBank/DDBJ whole genome shotgun (WGS) entry which is preliminary data.</text>
</comment>
<gene>
    <name evidence="2" type="ORF">LX69_02998</name>
</gene>
<dbReference type="InterPro" id="IPR029044">
    <property type="entry name" value="Nucleotide-diphossugar_trans"/>
</dbReference>
<dbReference type="AlphaFoldDB" id="A0A2W7N505"/>
<protein>
    <submittedName>
        <fullName evidence="2">Glycosyltransferase involved in cell wall biosynthesis</fullName>
    </submittedName>
</protein>
<dbReference type="EMBL" id="QKZK01000034">
    <property type="protein sequence ID" value="PZX11934.1"/>
    <property type="molecule type" value="Genomic_DNA"/>
</dbReference>
<evidence type="ECO:0000313" key="2">
    <source>
        <dbReference type="EMBL" id="PZX11934.1"/>
    </source>
</evidence>
<name>A0A2W7N505_9BACT</name>
<dbReference type="InterPro" id="IPR001173">
    <property type="entry name" value="Glyco_trans_2-like"/>
</dbReference>
<dbReference type="Gene3D" id="3.90.550.10">
    <property type="entry name" value="Spore Coat Polysaccharide Biosynthesis Protein SpsA, Chain A"/>
    <property type="match status" value="1"/>
</dbReference>
<dbReference type="Pfam" id="PF00535">
    <property type="entry name" value="Glycos_transf_2"/>
    <property type="match status" value="1"/>
</dbReference>
<keyword evidence="2" id="KW-0808">Transferase</keyword>
<feature type="domain" description="Glycosyltransferase 2-like" evidence="1">
    <location>
        <begin position="4"/>
        <end position="137"/>
    </location>
</feature>
<dbReference type="PANTHER" id="PTHR43685:SF2">
    <property type="entry name" value="GLYCOSYLTRANSFERASE 2-LIKE DOMAIN-CONTAINING PROTEIN"/>
    <property type="match status" value="1"/>
</dbReference>
<proteinExistence type="predicted"/>
<evidence type="ECO:0000313" key="3">
    <source>
        <dbReference type="Proteomes" id="UP000249239"/>
    </source>
</evidence>
<dbReference type="PANTHER" id="PTHR43685">
    <property type="entry name" value="GLYCOSYLTRANSFERASE"/>
    <property type="match status" value="1"/>
</dbReference>
<sequence length="309" mass="35650">MLISIIIPCHNVDDYIVECVVSAFNQTFKNIEVICIDNNSSDQTLAKLEKLRTTYPFLVIDREFKPGASAARNKGLTLAKGGWIQFLDADDLLLPSKIEHQVSLIDDSFSFIVGACIYKSKYSENKFIPNKNANIWENLAKVHLGNTCCNLFSKKWLIEVSGWNEELKSSQEYDLMFRILKKNCRVRYDNEALTIINQVENSITRKPENIVNNIVRRAKLLNQILEFTKKSSISSSSIKEIEQALFDVVREMYLYDSNESIKMYQGFFNGKYNPIISSATSKKYIYIHRIIGFKFSNLIINKTKRLIKH</sequence>
<reference evidence="2 3" key="1">
    <citation type="submission" date="2018-06" db="EMBL/GenBank/DDBJ databases">
        <title>Genomic Encyclopedia of Archaeal and Bacterial Type Strains, Phase II (KMG-II): from individual species to whole genera.</title>
        <authorList>
            <person name="Goeker M."/>
        </authorList>
    </citation>
    <scope>NUCLEOTIDE SEQUENCE [LARGE SCALE GENOMIC DNA]</scope>
    <source>
        <strain evidence="2 3">DSM 6779</strain>
    </source>
</reference>
<keyword evidence="3" id="KW-1185">Reference proteome</keyword>
<dbReference type="GO" id="GO:0016740">
    <property type="term" value="F:transferase activity"/>
    <property type="evidence" value="ECO:0007669"/>
    <property type="project" value="UniProtKB-KW"/>
</dbReference>
<dbReference type="Proteomes" id="UP000249239">
    <property type="component" value="Unassembled WGS sequence"/>
</dbReference>